<dbReference type="RefSeq" id="WP_065286761.1">
    <property type="nucleotide sequence ID" value="NZ_LFOE01000001.1"/>
</dbReference>
<dbReference type="AlphaFoldDB" id="A0A1B8SL73"/>
<dbReference type="EMBL" id="LFOE01000001">
    <property type="protein sequence ID" value="OBY33489.1"/>
    <property type="molecule type" value="Genomic_DNA"/>
</dbReference>
<proteinExistence type="predicted"/>
<evidence type="ECO:0000313" key="2">
    <source>
        <dbReference type="Proteomes" id="UP000092668"/>
    </source>
</evidence>
<comment type="caution">
    <text evidence="1">The sequence shown here is derived from an EMBL/GenBank/DDBJ whole genome shotgun (WGS) entry which is preliminary data.</text>
</comment>
<dbReference type="Proteomes" id="UP000092668">
    <property type="component" value="Unassembled WGS sequence"/>
</dbReference>
<accession>A0A1B8SL73</accession>
<organism evidence="1 2">
    <name type="scientific">Mycolicibacter kumamotonensis</name>
    <dbReference type="NCBI Taxonomy" id="354243"/>
    <lineage>
        <taxon>Bacteria</taxon>
        <taxon>Bacillati</taxon>
        <taxon>Actinomycetota</taxon>
        <taxon>Actinomycetes</taxon>
        <taxon>Mycobacteriales</taxon>
        <taxon>Mycobacteriaceae</taxon>
        <taxon>Mycolicibacter</taxon>
    </lineage>
</organism>
<name>A0A1B8SL73_9MYCO</name>
<sequence length="68" mass="7560">MKIGFSHIPTFAARYTSECANCGIDIQPGDQARYDEDDEVVHVDCPELASTDEKPCTECWLIHTGECP</sequence>
<reference evidence="1 2" key="1">
    <citation type="submission" date="2015-06" db="EMBL/GenBank/DDBJ databases">
        <title>Genome sequence of Mycobacterium kumamotonense strain Roo.</title>
        <authorList>
            <person name="Greninger A.L."/>
            <person name="Cunningham G."/>
            <person name="Miller S."/>
        </authorList>
    </citation>
    <scope>NUCLEOTIDE SEQUENCE [LARGE SCALE GENOMIC DNA]</scope>
    <source>
        <strain evidence="1 2">Roo</strain>
    </source>
</reference>
<keyword evidence="2" id="KW-1185">Reference proteome</keyword>
<evidence type="ECO:0000313" key="1">
    <source>
        <dbReference type="EMBL" id="OBY33489.1"/>
    </source>
</evidence>
<protein>
    <submittedName>
        <fullName evidence="1">Uncharacterized protein</fullName>
    </submittedName>
</protein>
<gene>
    <name evidence="1" type="ORF">ACT18_00650</name>
</gene>